<evidence type="ECO:0000259" key="8">
    <source>
        <dbReference type="PROSITE" id="PS50893"/>
    </source>
</evidence>
<dbReference type="Gene3D" id="1.20.1560.10">
    <property type="entry name" value="ABC transporter type 1, transmembrane domain"/>
    <property type="match status" value="1"/>
</dbReference>
<evidence type="ECO:0000313" key="11">
    <source>
        <dbReference type="Proteomes" id="UP000051020"/>
    </source>
</evidence>
<dbReference type="Gene3D" id="3.40.50.300">
    <property type="entry name" value="P-loop containing nucleotide triphosphate hydrolases"/>
    <property type="match status" value="1"/>
</dbReference>
<dbReference type="CDD" id="cd03228">
    <property type="entry name" value="ABCC_MRP_Like"/>
    <property type="match status" value="1"/>
</dbReference>
<dbReference type="SMART" id="SM00382">
    <property type="entry name" value="AAA"/>
    <property type="match status" value="1"/>
</dbReference>
<dbReference type="GeneID" id="49392844"/>
<dbReference type="Proteomes" id="UP000051020">
    <property type="component" value="Unassembled WGS sequence"/>
</dbReference>
<accession>A0A837RDH8</accession>
<dbReference type="AlphaFoldDB" id="A0A837RDH8"/>
<feature type="transmembrane region" description="Helical" evidence="7">
    <location>
        <begin position="150"/>
        <end position="171"/>
    </location>
</feature>
<keyword evidence="3" id="KW-0547">Nucleotide-binding</keyword>
<evidence type="ECO:0000256" key="4">
    <source>
        <dbReference type="ARBA" id="ARBA00022840"/>
    </source>
</evidence>
<dbReference type="InterPro" id="IPR017871">
    <property type="entry name" value="ABC_transporter-like_CS"/>
</dbReference>
<dbReference type="GO" id="GO:0016887">
    <property type="term" value="F:ATP hydrolysis activity"/>
    <property type="evidence" value="ECO:0007669"/>
    <property type="project" value="InterPro"/>
</dbReference>
<dbReference type="Pfam" id="PF00664">
    <property type="entry name" value="ABC_membrane"/>
    <property type="match status" value="1"/>
</dbReference>
<feature type="domain" description="ABC transporter" evidence="8">
    <location>
        <begin position="323"/>
        <end position="544"/>
    </location>
</feature>
<comment type="subcellular location">
    <subcellularLocation>
        <location evidence="1">Cell membrane</location>
        <topology evidence="1">Multi-pass membrane protein</topology>
    </subcellularLocation>
</comment>
<protein>
    <submittedName>
        <fullName evidence="10">Abc exporter</fullName>
    </submittedName>
</protein>
<name>A0A837RDH8_LACPE</name>
<dbReference type="PANTHER" id="PTHR43394:SF1">
    <property type="entry name" value="ATP-BINDING CASSETTE SUB-FAMILY B MEMBER 10, MITOCHONDRIAL"/>
    <property type="match status" value="1"/>
</dbReference>
<dbReference type="EMBL" id="AZCU01000006">
    <property type="protein sequence ID" value="KRK25682.1"/>
    <property type="molecule type" value="Genomic_DNA"/>
</dbReference>
<evidence type="ECO:0000313" key="10">
    <source>
        <dbReference type="EMBL" id="KRK25682.1"/>
    </source>
</evidence>
<evidence type="ECO:0000256" key="1">
    <source>
        <dbReference type="ARBA" id="ARBA00004651"/>
    </source>
</evidence>
<dbReference type="RefSeq" id="WP_050337722.1">
    <property type="nucleotide sequence ID" value="NZ_AZCU01000006.1"/>
</dbReference>
<keyword evidence="4" id="KW-0067">ATP-binding</keyword>
<evidence type="ECO:0000256" key="3">
    <source>
        <dbReference type="ARBA" id="ARBA00022741"/>
    </source>
</evidence>
<gene>
    <name evidence="10" type="ORF">FD24_GL002813</name>
</gene>
<dbReference type="GO" id="GO:0005886">
    <property type="term" value="C:plasma membrane"/>
    <property type="evidence" value="ECO:0007669"/>
    <property type="project" value="UniProtKB-SubCell"/>
</dbReference>
<dbReference type="Pfam" id="PF00005">
    <property type="entry name" value="ABC_tran"/>
    <property type="match status" value="1"/>
</dbReference>
<dbReference type="GO" id="GO:0015421">
    <property type="term" value="F:ABC-type oligopeptide transporter activity"/>
    <property type="evidence" value="ECO:0007669"/>
    <property type="project" value="TreeGrafter"/>
</dbReference>
<dbReference type="InterPro" id="IPR011527">
    <property type="entry name" value="ABC1_TM_dom"/>
</dbReference>
<feature type="transmembrane region" description="Helical" evidence="7">
    <location>
        <begin position="236"/>
        <end position="255"/>
    </location>
</feature>
<reference evidence="10 11" key="1">
    <citation type="journal article" date="2015" name="Genome Announc.">
        <title>Expanding the biotechnology potential of lactobacilli through comparative genomics of 213 strains and associated genera.</title>
        <authorList>
            <person name="Sun Z."/>
            <person name="Harris H.M."/>
            <person name="McCann A."/>
            <person name="Guo C."/>
            <person name="Argimon S."/>
            <person name="Zhang W."/>
            <person name="Yang X."/>
            <person name="Jeffery I.B."/>
            <person name="Cooney J.C."/>
            <person name="Kagawa T.F."/>
            <person name="Liu W."/>
            <person name="Song Y."/>
            <person name="Salvetti E."/>
            <person name="Wrobel A."/>
            <person name="Rasinkangas P."/>
            <person name="Parkhill J."/>
            <person name="Rea M.C."/>
            <person name="O'Sullivan O."/>
            <person name="Ritari J."/>
            <person name="Douillard F.P."/>
            <person name="Paul Ross R."/>
            <person name="Yang R."/>
            <person name="Briner A.E."/>
            <person name="Felis G.E."/>
            <person name="de Vos W.M."/>
            <person name="Barrangou R."/>
            <person name="Klaenhammer T.R."/>
            <person name="Caufield P.W."/>
            <person name="Cui Y."/>
            <person name="Zhang H."/>
            <person name="O'Toole P.W."/>
        </authorList>
    </citation>
    <scope>NUCLEOTIDE SEQUENCE [LARGE SCALE GENOMIC DNA]</scope>
    <source>
        <strain evidence="10 11">DSM 20314</strain>
    </source>
</reference>
<dbReference type="InterPro" id="IPR036640">
    <property type="entry name" value="ABC1_TM_sf"/>
</dbReference>
<evidence type="ECO:0000256" key="6">
    <source>
        <dbReference type="ARBA" id="ARBA00023136"/>
    </source>
</evidence>
<feature type="transmembrane region" description="Helical" evidence="7">
    <location>
        <begin position="48"/>
        <end position="68"/>
    </location>
</feature>
<dbReference type="InterPro" id="IPR003593">
    <property type="entry name" value="AAA+_ATPase"/>
</dbReference>
<organism evidence="10 11">
    <name type="scientific">Lactiplantibacillus pentosus DSM 20314</name>
    <dbReference type="NCBI Taxonomy" id="1423791"/>
    <lineage>
        <taxon>Bacteria</taxon>
        <taxon>Bacillati</taxon>
        <taxon>Bacillota</taxon>
        <taxon>Bacilli</taxon>
        <taxon>Lactobacillales</taxon>
        <taxon>Lactobacillaceae</taxon>
        <taxon>Lactiplantibacillus</taxon>
    </lineage>
</organism>
<dbReference type="GO" id="GO:0005524">
    <property type="term" value="F:ATP binding"/>
    <property type="evidence" value="ECO:0007669"/>
    <property type="project" value="UniProtKB-KW"/>
</dbReference>
<dbReference type="PROSITE" id="PS50929">
    <property type="entry name" value="ABC_TM1F"/>
    <property type="match status" value="1"/>
</dbReference>
<dbReference type="PANTHER" id="PTHR43394">
    <property type="entry name" value="ATP-DEPENDENT PERMEASE MDL1, MITOCHONDRIAL"/>
    <property type="match status" value="1"/>
</dbReference>
<evidence type="ECO:0000256" key="5">
    <source>
        <dbReference type="ARBA" id="ARBA00022989"/>
    </source>
</evidence>
<dbReference type="InterPro" id="IPR027417">
    <property type="entry name" value="P-loop_NTPase"/>
</dbReference>
<keyword evidence="5 7" id="KW-1133">Transmembrane helix</keyword>
<keyword evidence="6 7" id="KW-0472">Membrane</keyword>
<evidence type="ECO:0000259" key="9">
    <source>
        <dbReference type="PROSITE" id="PS50929"/>
    </source>
</evidence>
<dbReference type="PROSITE" id="PS50893">
    <property type="entry name" value="ABC_TRANSPORTER_2"/>
    <property type="match status" value="1"/>
</dbReference>
<feature type="transmembrane region" description="Helical" evidence="7">
    <location>
        <begin position="125"/>
        <end position="144"/>
    </location>
</feature>
<dbReference type="PROSITE" id="PS00211">
    <property type="entry name" value="ABC_TRANSPORTER_1"/>
    <property type="match status" value="1"/>
</dbReference>
<proteinExistence type="predicted"/>
<evidence type="ECO:0000256" key="2">
    <source>
        <dbReference type="ARBA" id="ARBA00022692"/>
    </source>
</evidence>
<dbReference type="SUPFAM" id="SSF90123">
    <property type="entry name" value="ABC transporter transmembrane region"/>
    <property type="match status" value="1"/>
</dbReference>
<dbReference type="SUPFAM" id="SSF52540">
    <property type="entry name" value="P-loop containing nucleoside triphosphate hydrolases"/>
    <property type="match status" value="1"/>
</dbReference>
<feature type="domain" description="ABC transmembrane type-1" evidence="9">
    <location>
        <begin position="10"/>
        <end position="292"/>
    </location>
</feature>
<keyword evidence="2 7" id="KW-0812">Transmembrane</keyword>
<evidence type="ECO:0000256" key="7">
    <source>
        <dbReference type="SAM" id="Phobius"/>
    </source>
</evidence>
<dbReference type="InterPro" id="IPR003439">
    <property type="entry name" value="ABC_transporter-like_ATP-bd"/>
</dbReference>
<comment type="caution">
    <text evidence="10">The sequence shown here is derived from an EMBL/GenBank/DDBJ whole genome shotgun (WGS) entry which is preliminary data.</text>
</comment>
<sequence length="547" mass="61954">MKKHLTIRMVLFITALLILVGTESYLNVEIQLIIGKVIDALKKPEIFKYYLIVFMLISIVEIIAYLLMTLMQSITKIKIDSYVKKSVMKSMIRIRYQQMRKYDETEIRQMWLNDSADISSSTVTLLFQFIVEFVTGVIAVIQLFKISMMITLVVVSVMIGTSLLVHLVSTYSEKVTKSFRKVEAEIKRDFYNLFGFFRLQKIFENEKSLMQVLSDDGIRYVQSKTKFLMVSQFFRTFSRVLAAVLPVLVIVIGGGNGTNKLSVGQVAACITLVVTINAPIQDFNNLRVEWSTFKFKIDKLLNFNGLPKENYVDGKELQHISEIEFNNVGYTDGATKILESIDFRIKSGEKVAIVGASGSGKTTLVKVLSRLVAPTDGHVYINRVDISSYELQSLRNKIGFMTSTPFIENRTIDTLLVNHQEGQSLINRFRLQDNTLFHDLSETVSESTISGGQKKLYGLLDLLQTEHEILVFDELTTGLDWKTAQGVISELLKSSVGVIVITHENVLLEKFDKIIVMDNGRISQVGTPDEVIQKNSFFRKLVCGNES</sequence>
<dbReference type="InterPro" id="IPR039421">
    <property type="entry name" value="Type_1_exporter"/>
</dbReference>